<dbReference type="AlphaFoldDB" id="A0A1H3BZ83"/>
<protein>
    <submittedName>
        <fullName evidence="3">VPLPA-CTERM protein sorting domain-containing protein</fullName>
    </submittedName>
</protein>
<dbReference type="NCBIfam" id="TIGR02595">
    <property type="entry name" value="PEP_CTERM"/>
    <property type="match status" value="1"/>
</dbReference>
<sequence>MIRHSSAASATLAAGLGLGLAMAASPAQALYLNYLNMTVALGPSMAPEPFANTTTAVALANAIDAPSADAGEIHVSPTTHVWINSAPLELVFTFNDDYDLETLHFWNYFTEQYDVDNINFEFRNAASSVVGAFDFAPDTGTSAPETAQDYGLSFPERVRSVTAIFTGTNGEVDFNNIGFTASVSAPVPVPAAGGLLAAGLVGLAAVRRRRRAG</sequence>
<dbReference type="Proteomes" id="UP000199118">
    <property type="component" value="Unassembled WGS sequence"/>
</dbReference>
<dbReference type="EMBL" id="FNMZ01000005">
    <property type="protein sequence ID" value="SDX47223.1"/>
    <property type="molecule type" value="Genomic_DNA"/>
</dbReference>
<keyword evidence="1" id="KW-1133">Transmembrane helix</keyword>
<keyword evidence="1" id="KW-0472">Membrane</keyword>
<dbReference type="InterPro" id="IPR022472">
    <property type="entry name" value="VPLPA-CTERM"/>
</dbReference>
<dbReference type="InterPro" id="IPR013424">
    <property type="entry name" value="Ice-binding_C"/>
</dbReference>
<evidence type="ECO:0000256" key="2">
    <source>
        <dbReference type="SAM" id="SignalP"/>
    </source>
</evidence>
<dbReference type="RefSeq" id="WP_092683321.1">
    <property type="nucleotide sequence ID" value="NZ_FNMZ01000005.1"/>
</dbReference>
<keyword evidence="2" id="KW-0732">Signal</keyword>
<proteinExistence type="predicted"/>
<dbReference type="STRING" id="356660.SAMN05444336_105215"/>
<dbReference type="NCBIfam" id="TIGR03370">
    <property type="entry name" value="VPLPA-CTERM"/>
    <property type="match status" value="1"/>
</dbReference>
<evidence type="ECO:0000256" key="1">
    <source>
        <dbReference type="SAM" id="Phobius"/>
    </source>
</evidence>
<gene>
    <name evidence="3" type="ORF">SAMN05444336_105215</name>
</gene>
<feature type="transmembrane region" description="Helical" evidence="1">
    <location>
        <begin position="187"/>
        <end position="206"/>
    </location>
</feature>
<evidence type="ECO:0000313" key="4">
    <source>
        <dbReference type="Proteomes" id="UP000199118"/>
    </source>
</evidence>
<keyword evidence="4" id="KW-1185">Reference proteome</keyword>
<organism evidence="3 4">
    <name type="scientific">Albimonas donghaensis</name>
    <dbReference type="NCBI Taxonomy" id="356660"/>
    <lineage>
        <taxon>Bacteria</taxon>
        <taxon>Pseudomonadati</taxon>
        <taxon>Pseudomonadota</taxon>
        <taxon>Alphaproteobacteria</taxon>
        <taxon>Rhodobacterales</taxon>
        <taxon>Paracoccaceae</taxon>
        <taxon>Albimonas</taxon>
    </lineage>
</organism>
<name>A0A1H3BZ83_9RHOB</name>
<feature type="chain" id="PRO_5011535822" evidence="2">
    <location>
        <begin position="24"/>
        <end position="213"/>
    </location>
</feature>
<accession>A0A1H3BZ83</accession>
<keyword evidence="1" id="KW-0812">Transmembrane</keyword>
<feature type="signal peptide" evidence="2">
    <location>
        <begin position="1"/>
        <end position="23"/>
    </location>
</feature>
<reference evidence="3 4" key="1">
    <citation type="submission" date="2016-10" db="EMBL/GenBank/DDBJ databases">
        <authorList>
            <person name="de Groot N.N."/>
        </authorList>
    </citation>
    <scope>NUCLEOTIDE SEQUENCE [LARGE SCALE GENOMIC DNA]</scope>
    <source>
        <strain evidence="3 4">DSM 17890</strain>
    </source>
</reference>
<evidence type="ECO:0000313" key="3">
    <source>
        <dbReference type="EMBL" id="SDX47223.1"/>
    </source>
</evidence>